<dbReference type="GO" id="GO:0005525">
    <property type="term" value="F:GTP binding"/>
    <property type="evidence" value="ECO:0007669"/>
    <property type="project" value="UniProtKB-UniRule"/>
</dbReference>
<feature type="binding site" evidence="7">
    <location>
        <begin position="237"/>
        <end position="241"/>
    </location>
    <ligand>
        <name>GTP</name>
        <dbReference type="ChEBI" id="CHEBI:37565"/>
    </ligand>
</feature>
<dbReference type="InterPro" id="IPR032305">
    <property type="entry name" value="GTP-bd_M"/>
</dbReference>
<keyword evidence="2 8" id="KW-0479">Metal-binding</keyword>
<dbReference type="InterPro" id="IPR016496">
    <property type="entry name" value="GTPase_HflX"/>
</dbReference>
<dbReference type="RefSeq" id="WP_109188534.1">
    <property type="nucleotide sequence ID" value="NZ_BMYA01000001.1"/>
</dbReference>
<reference evidence="11" key="1">
    <citation type="submission" date="2018-05" db="EMBL/GenBank/DDBJ databases">
        <title>Ignatzschineria dubaiensis sp. nov., isolated from necrotic foot tissues of dromedaries (Camelus dromedarius) and associated maggots in Dubai, United Arab Emirates.</title>
        <authorList>
            <person name="Tsang C.C."/>
            <person name="Tang J.Y.M."/>
            <person name="Fong J.Y.H."/>
            <person name="Kinne J."/>
            <person name="Lee H.H."/>
            <person name="Joseph M."/>
            <person name="Jose S."/>
            <person name="Schuster R.K."/>
            <person name="Tang Y."/>
            <person name="Sivakumar S."/>
            <person name="Chen J.H.K."/>
            <person name="Teng J.L.L."/>
            <person name="Lau S.K.P."/>
            <person name="Wernery U."/>
            <person name="Woo P.C.Y."/>
        </authorList>
    </citation>
    <scope>NUCLEOTIDE SEQUENCE [LARGE SCALE GENOMIC DNA]</scope>
    <source>
        <strain evidence="11">KCTC 22644</strain>
    </source>
</reference>
<keyword evidence="1 6" id="KW-0963">Cytoplasm</keyword>
<keyword evidence="3 6" id="KW-0547">Nucleotide-binding</keyword>
<dbReference type="GO" id="GO:0005737">
    <property type="term" value="C:cytoplasm"/>
    <property type="evidence" value="ECO:0007669"/>
    <property type="project" value="UniProtKB-SubCell"/>
</dbReference>
<evidence type="ECO:0000256" key="5">
    <source>
        <dbReference type="ARBA" id="ARBA00023134"/>
    </source>
</evidence>
<evidence type="ECO:0000256" key="2">
    <source>
        <dbReference type="ARBA" id="ARBA00022723"/>
    </source>
</evidence>
<dbReference type="InterPro" id="IPR006073">
    <property type="entry name" value="GTP-bd"/>
</dbReference>
<dbReference type="NCBIfam" id="NF008280">
    <property type="entry name" value="PRK11058.1"/>
    <property type="match status" value="1"/>
</dbReference>
<proteinExistence type="inferred from homology"/>
<name>A0A2U2AH10_9GAMM</name>
<dbReference type="NCBIfam" id="TIGR03156">
    <property type="entry name" value="GTP_HflX"/>
    <property type="match status" value="1"/>
</dbReference>
<dbReference type="Gene3D" id="6.10.250.2860">
    <property type="match status" value="1"/>
</dbReference>
<evidence type="ECO:0000313" key="10">
    <source>
        <dbReference type="EMBL" id="PWD81917.1"/>
    </source>
</evidence>
<dbReference type="PIRSF" id="PIRSF006809">
    <property type="entry name" value="GTP-binding_hflX_prd"/>
    <property type="match status" value="1"/>
</dbReference>
<dbReference type="FunFam" id="3.40.50.11060:FF:000001">
    <property type="entry name" value="GTPase HflX"/>
    <property type="match status" value="1"/>
</dbReference>
<keyword evidence="5 6" id="KW-0342">GTP-binding</keyword>
<dbReference type="OrthoDB" id="9812272at2"/>
<dbReference type="SUPFAM" id="SSF52540">
    <property type="entry name" value="P-loop containing nucleoside triphosphate hydrolases"/>
    <property type="match status" value="1"/>
</dbReference>
<dbReference type="Gene3D" id="3.40.50.300">
    <property type="entry name" value="P-loop containing nucleotide triphosphate hydrolases"/>
    <property type="match status" value="1"/>
</dbReference>
<evidence type="ECO:0000259" key="9">
    <source>
        <dbReference type="PROSITE" id="PS51705"/>
    </source>
</evidence>
<comment type="cofactor">
    <cofactor evidence="8">
        <name>Mg(2+)</name>
        <dbReference type="ChEBI" id="CHEBI:18420"/>
    </cofactor>
</comment>
<dbReference type="Pfam" id="PF13167">
    <property type="entry name" value="GTP-bdg_N"/>
    <property type="match status" value="1"/>
</dbReference>
<evidence type="ECO:0000256" key="4">
    <source>
        <dbReference type="ARBA" id="ARBA00022842"/>
    </source>
</evidence>
<evidence type="ECO:0000256" key="6">
    <source>
        <dbReference type="HAMAP-Rule" id="MF_00900"/>
    </source>
</evidence>
<dbReference type="EMBL" id="QEWQ01000001">
    <property type="protein sequence ID" value="PWD81917.1"/>
    <property type="molecule type" value="Genomic_DNA"/>
</dbReference>
<dbReference type="Pfam" id="PF01926">
    <property type="entry name" value="MMR_HSR1"/>
    <property type="match status" value="1"/>
</dbReference>
<feature type="binding site" evidence="8">
    <location>
        <position position="239"/>
    </location>
    <ligand>
        <name>Mg(2+)</name>
        <dbReference type="ChEBI" id="CHEBI:18420"/>
    </ligand>
</feature>
<dbReference type="PROSITE" id="PS51705">
    <property type="entry name" value="G_HFLX"/>
    <property type="match status" value="1"/>
</dbReference>
<dbReference type="PANTHER" id="PTHR10229">
    <property type="entry name" value="GTP-BINDING PROTEIN HFLX"/>
    <property type="match status" value="1"/>
</dbReference>
<dbReference type="Pfam" id="PF16360">
    <property type="entry name" value="GTP-bdg_M"/>
    <property type="match status" value="1"/>
</dbReference>
<dbReference type="PRINTS" id="PR00326">
    <property type="entry name" value="GTP1OBG"/>
</dbReference>
<keyword evidence="4 8" id="KW-0460">Magnesium</keyword>
<protein>
    <recommendedName>
        <fullName evidence="6">GTPase HflX</fullName>
    </recommendedName>
    <alternativeName>
        <fullName evidence="6">GTP-binding protein HflX</fullName>
    </alternativeName>
</protein>
<feature type="domain" description="Hflx-type G" evidence="9">
    <location>
        <begin position="206"/>
        <end position="373"/>
    </location>
</feature>
<dbReference type="HAMAP" id="MF_00900">
    <property type="entry name" value="GTPase_HflX"/>
    <property type="match status" value="1"/>
</dbReference>
<gene>
    <name evidence="6" type="primary">hflX</name>
    <name evidence="10" type="ORF">DC083_01690</name>
</gene>
<dbReference type="InterPro" id="IPR030394">
    <property type="entry name" value="G_HFLX_dom"/>
</dbReference>
<comment type="function">
    <text evidence="6">GTPase that associates with the 50S ribosomal subunit and may have a role during protein synthesis or ribosome biogenesis.</text>
</comment>
<dbReference type="InterPro" id="IPR042108">
    <property type="entry name" value="GTPase_HflX_N_sf"/>
</dbReference>
<dbReference type="GO" id="GO:0043022">
    <property type="term" value="F:ribosome binding"/>
    <property type="evidence" value="ECO:0007669"/>
    <property type="project" value="TreeGrafter"/>
</dbReference>
<feature type="binding site" evidence="8">
    <location>
        <position position="219"/>
    </location>
    <ligand>
        <name>Mg(2+)</name>
        <dbReference type="ChEBI" id="CHEBI:18420"/>
    </ligand>
</feature>
<evidence type="ECO:0000256" key="3">
    <source>
        <dbReference type="ARBA" id="ARBA00022741"/>
    </source>
</evidence>
<evidence type="ECO:0000256" key="7">
    <source>
        <dbReference type="PIRSR" id="PIRSR006809-1"/>
    </source>
</evidence>
<dbReference type="CDD" id="cd01878">
    <property type="entry name" value="HflX"/>
    <property type="match status" value="1"/>
</dbReference>
<dbReference type="GO" id="GO:0046872">
    <property type="term" value="F:metal ion binding"/>
    <property type="evidence" value="ECO:0007669"/>
    <property type="project" value="UniProtKB-KW"/>
</dbReference>
<dbReference type="Gene3D" id="3.40.50.11060">
    <property type="entry name" value="GTPase HflX, N-terminal domain"/>
    <property type="match status" value="1"/>
</dbReference>
<dbReference type="InterPro" id="IPR027417">
    <property type="entry name" value="P-loop_NTPase"/>
</dbReference>
<comment type="caution">
    <text evidence="10">The sequence shown here is derived from an EMBL/GenBank/DDBJ whole genome shotgun (WGS) entry which is preliminary data.</text>
</comment>
<keyword evidence="11" id="KW-1185">Reference proteome</keyword>
<dbReference type="AlphaFoldDB" id="A0A2U2AH10"/>
<dbReference type="Proteomes" id="UP000245020">
    <property type="component" value="Unassembled WGS sequence"/>
</dbReference>
<dbReference type="PANTHER" id="PTHR10229:SF0">
    <property type="entry name" value="GTP-BINDING PROTEIN 6-RELATED"/>
    <property type="match status" value="1"/>
</dbReference>
<evidence type="ECO:0000256" key="1">
    <source>
        <dbReference type="ARBA" id="ARBA00022490"/>
    </source>
</evidence>
<sequence length="438" mass="49196">MTEIIEEASELLSHPHDRAVIVSLEMPESEPGDLAEFCELVTSAGVEIATTITGSRQTAHHKYFVGTGKAEEICQAVQDYDANVILINHDLTPSQNRNLESLCDIRVVDRTGLILDIFAQRAQSFEGKLQVELAQLTRLATRLVRKHTNLSQQRGGAVGLRGPGETRLEMDRRVISDRIRQLKKRLESVTKMRAQERISRERNEVPTVALVGYTNAGKSSLFNALTDAGVYVQDQLFATLDPTHRAIEIPHVGRIVLVDTVGFISKLPHDLVEAFKSTLQEAVEADLLLEVIDVADKERELKMREVSNVLEQIKADQVPRLQVFNKIDLKPEINPHISENERGLPTAVWLSVVKKEGLSLLIDAIATHFQQNHLALSVTLPPSEGRLRAELYRLDAVKDEQFGEKGEFILELYLARYRLMRLLKEMPETSGYFTSVIS</sequence>
<comment type="subunit">
    <text evidence="6">Monomer. Associates with the 50S ribosomal subunit.</text>
</comment>
<dbReference type="GO" id="GO:0003924">
    <property type="term" value="F:GTPase activity"/>
    <property type="evidence" value="ECO:0007669"/>
    <property type="project" value="UniProtKB-UniRule"/>
</dbReference>
<comment type="similarity">
    <text evidence="6">Belongs to the TRAFAC class OBG-HflX-like GTPase superfamily. HflX GTPase family.</text>
</comment>
<dbReference type="InterPro" id="IPR025121">
    <property type="entry name" value="GTPase_HflX_N"/>
</dbReference>
<evidence type="ECO:0000256" key="8">
    <source>
        <dbReference type="PIRSR" id="PIRSR006809-2"/>
    </source>
</evidence>
<feature type="binding site" evidence="7">
    <location>
        <begin position="259"/>
        <end position="262"/>
    </location>
    <ligand>
        <name>GTP</name>
        <dbReference type="ChEBI" id="CHEBI:37565"/>
    </ligand>
</feature>
<evidence type="ECO:0000313" key="11">
    <source>
        <dbReference type="Proteomes" id="UP000245020"/>
    </source>
</evidence>
<feature type="binding site" evidence="7">
    <location>
        <begin position="212"/>
        <end position="219"/>
    </location>
    <ligand>
        <name>GTP</name>
        <dbReference type="ChEBI" id="CHEBI:37565"/>
    </ligand>
</feature>
<organism evidence="10 11">
    <name type="scientific">Ignatzschineria ureiclastica</name>
    <dbReference type="NCBI Taxonomy" id="472582"/>
    <lineage>
        <taxon>Bacteria</taxon>
        <taxon>Pseudomonadati</taxon>
        <taxon>Pseudomonadota</taxon>
        <taxon>Gammaproteobacteria</taxon>
        <taxon>Cardiobacteriales</taxon>
        <taxon>Ignatzschineriaceae</taxon>
        <taxon>Ignatzschineria</taxon>
    </lineage>
</organism>
<feature type="binding site" evidence="7">
    <location>
        <begin position="325"/>
        <end position="328"/>
    </location>
    <ligand>
        <name>GTP</name>
        <dbReference type="ChEBI" id="CHEBI:37565"/>
    </ligand>
</feature>
<accession>A0A2U2AH10</accession>
<comment type="subcellular location">
    <subcellularLocation>
        <location evidence="6">Cytoplasm</location>
    </subcellularLocation>
    <text evidence="6">May associate with membranes.</text>
</comment>
<dbReference type="FunFam" id="3.40.50.300:FF:000173">
    <property type="entry name" value="GTPase HflX"/>
    <property type="match status" value="1"/>
</dbReference>